<proteinExistence type="predicted"/>
<keyword evidence="2" id="KW-1185">Reference proteome</keyword>
<dbReference type="Proteomes" id="UP001055879">
    <property type="component" value="Linkage Group LG01"/>
</dbReference>
<comment type="caution">
    <text evidence="1">The sequence shown here is derived from an EMBL/GenBank/DDBJ whole genome shotgun (WGS) entry which is preliminary data.</text>
</comment>
<sequence length="154" mass="17494">MIIRKDTTNMANLQHPSPVKRSSISGENYRNLLTDFPSPSSRPRRLNSSLVRRSSIREMVAPRRRRASKEIVRRALTPPVRKLTKRWLDFRPTPSRLSVIFNSSAEFDIFLRLIPIKRSSPASAIVVAVAGDFSPSRTGLTDQFDLVISFKLGF</sequence>
<organism evidence="1 2">
    <name type="scientific">Arctium lappa</name>
    <name type="common">Greater burdock</name>
    <name type="synonym">Lappa major</name>
    <dbReference type="NCBI Taxonomy" id="4217"/>
    <lineage>
        <taxon>Eukaryota</taxon>
        <taxon>Viridiplantae</taxon>
        <taxon>Streptophyta</taxon>
        <taxon>Embryophyta</taxon>
        <taxon>Tracheophyta</taxon>
        <taxon>Spermatophyta</taxon>
        <taxon>Magnoliopsida</taxon>
        <taxon>eudicotyledons</taxon>
        <taxon>Gunneridae</taxon>
        <taxon>Pentapetalae</taxon>
        <taxon>asterids</taxon>
        <taxon>campanulids</taxon>
        <taxon>Asterales</taxon>
        <taxon>Asteraceae</taxon>
        <taxon>Carduoideae</taxon>
        <taxon>Cardueae</taxon>
        <taxon>Arctiinae</taxon>
        <taxon>Arctium</taxon>
    </lineage>
</organism>
<accession>A0ACB9FDL2</accession>
<reference evidence="1 2" key="2">
    <citation type="journal article" date="2022" name="Mol. Ecol. Resour.">
        <title>The genomes of chicory, endive, great burdock and yacon provide insights into Asteraceae paleo-polyploidization history and plant inulin production.</title>
        <authorList>
            <person name="Fan W."/>
            <person name="Wang S."/>
            <person name="Wang H."/>
            <person name="Wang A."/>
            <person name="Jiang F."/>
            <person name="Liu H."/>
            <person name="Zhao H."/>
            <person name="Xu D."/>
            <person name="Zhang Y."/>
        </authorList>
    </citation>
    <scope>NUCLEOTIDE SEQUENCE [LARGE SCALE GENOMIC DNA]</scope>
    <source>
        <strain evidence="2">cv. Niubang</strain>
    </source>
</reference>
<evidence type="ECO:0000313" key="2">
    <source>
        <dbReference type="Proteomes" id="UP001055879"/>
    </source>
</evidence>
<reference evidence="2" key="1">
    <citation type="journal article" date="2022" name="Mol. Ecol. Resour.">
        <title>The genomes of chicory, endive, great burdock and yacon provide insights into Asteraceae palaeo-polyploidization history and plant inulin production.</title>
        <authorList>
            <person name="Fan W."/>
            <person name="Wang S."/>
            <person name="Wang H."/>
            <person name="Wang A."/>
            <person name="Jiang F."/>
            <person name="Liu H."/>
            <person name="Zhao H."/>
            <person name="Xu D."/>
            <person name="Zhang Y."/>
        </authorList>
    </citation>
    <scope>NUCLEOTIDE SEQUENCE [LARGE SCALE GENOMIC DNA]</scope>
    <source>
        <strain evidence="2">cv. Niubang</strain>
    </source>
</reference>
<protein>
    <submittedName>
        <fullName evidence="1">Uncharacterized protein</fullName>
    </submittedName>
</protein>
<gene>
    <name evidence="1" type="ORF">L6452_00348</name>
</gene>
<evidence type="ECO:0000313" key="1">
    <source>
        <dbReference type="EMBL" id="KAI3769247.1"/>
    </source>
</evidence>
<dbReference type="EMBL" id="CM042047">
    <property type="protein sequence ID" value="KAI3769247.1"/>
    <property type="molecule type" value="Genomic_DNA"/>
</dbReference>
<name>A0ACB9FDL2_ARCLA</name>